<dbReference type="Gene3D" id="3.90.550.10">
    <property type="entry name" value="Spore Coat Polysaccharide Biosynthesis Protein SpsA, Chain A"/>
    <property type="match status" value="1"/>
</dbReference>
<proteinExistence type="predicted"/>
<accession>A0A1H1WRY5</accession>
<dbReference type="STRING" id="652787.SAMN05216490_2244"/>
<dbReference type="EMBL" id="LT629740">
    <property type="protein sequence ID" value="SDS98949.1"/>
    <property type="molecule type" value="Genomic_DNA"/>
</dbReference>
<evidence type="ECO:0000259" key="1">
    <source>
        <dbReference type="Pfam" id="PF00535"/>
    </source>
</evidence>
<dbReference type="OrthoDB" id="1143197at2"/>
<organism evidence="2 3">
    <name type="scientific">Mucilaginibacter mallensis</name>
    <dbReference type="NCBI Taxonomy" id="652787"/>
    <lineage>
        <taxon>Bacteria</taxon>
        <taxon>Pseudomonadati</taxon>
        <taxon>Bacteroidota</taxon>
        <taxon>Sphingobacteriia</taxon>
        <taxon>Sphingobacteriales</taxon>
        <taxon>Sphingobacteriaceae</taxon>
        <taxon>Mucilaginibacter</taxon>
    </lineage>
</organism>
<dbReference type="RefSeq" id="WP_091372411.1">
    <property type="nucleotide sequence ID" value="NZ_LT629740.1"/>
</dbReference>
<dbReference type="AlphaFoldDB" id="A0A1H1WRY5"/>
<sequence length="362" mass="41164">MPAIGKIQNEFIHTFNEVVYDDCINHKTNNFHLKITGEENGQHLHITSYTQNPEQGFCEGGAFIQKFAPCSIDLSSYSQSDEPVISCIILLTFNCFFVRHFLIPSIIANTTIPYEIIIVYNGIATDLTVFENFNLIKSETGCVSKAYNKGVATAKGKFIAIFHDDCLITSHSWHQPMIAAINDGAFATSTESVYNPHFNFEFLKGTPLLMSKTNYELIGGHDEFFFAGIEDLDFSYRIQRSGYSVKKVTVPYRHFNGMSTVILLTGDPTLMRTLFGYCLIPELIIEKWKTRFMNSSETQAMMHAVHGENLNYFKNRLALPINSNKLINTEVLTIEKYPTLYNIRSTYQNWLIQQFSSGNIIP</sequence>
<dbReference type="Pfam" id="PF00535">
    <property type="entry name" value="Glycos_transf_2"/>
    <property type="match status" value="1"/>
</dbReference>
<gene>
    <name evidence="2" type="ORF">SAMN05216490_2244</name>
</gene>
<dbReference type="GO" id="GO:0016740">
    <property type="term" value="F:transferase activity"/>
    <property type="evidence" value="ECO:0007669"/>
    <property type="project" value="UniProtKB-KW"/>
</dbReference>
<keyword evidence="3" id="KW-1185">Reference proteome</keyword>
<evidence type="ECO:0000313" key="2">
    <source>
        <dbReference type="EMBL" id="SDS98949.1"/>
    </source>
</evidence>
<name>A0A1H1WRY5_MUCMA</name>
<dbReference type="SUPFAM" id="SSF53448">
    <property type="entry name" value="Nucleotide-diphospho-sugar transferases"/>
    <property type="match status" value="1"/>
</dbReference>
<dbReference type="Proteomes" id="UP000199679">
    <property type="component" value="Chromosome I"/>
</dbReference>
<dbReference type="InterPro" id="IPR029044">
    <property type="entry name" value="Nucleotide-diphossugar_trans"/>
</dbReference>
<dbReference type="InterPro" id="IPR001173">
    <property type="entry name" value="Glyco_trans_2-like"/>
</dbReference>
<evidence type="ECO:0000313" key="3">
    <source>
        <dbReference type="Proteomes" id="UP000199679"/>
    </source>
</evidence>
<reference evidence="2 3" key="1">
    <citation type="submission" date="2016-10" db="EMBL/GenBank/DDBJ databases">
        <authorList>
            <person name="de Groot N.N."/>
        </authorList>
    </citation>
    <scope>NUCLEOTIDE SEQUENCE [LARGE SCALE GENOMIC DNA]</scope>
    <source>
        <strain evidence="2 3">MP1X4</strain>
    </source>
</reference>
<feature type="domain" description="Glycosyltransferase 2-like" evidence="1">
    <location>
        <begin position="88"/>
        <end position="185"/>
    </location>
</feature>
<keyword evidence="2" id="KW-0808">Transferase</keyword>
<protein>
    <submittedName>
        <fullName evidence="2">Glycosyltransferase, GT2 family</fullName>
    </submittedName>
</protein>